<evidence type="ECO:0000256" key="6">
    <source>
        <dbReference type="ARBA" id="ARBA00022454"/>
    </source>
</evidence>
<feature type="region of interest" description="Disordered" evidence="21">
    <location>
        <begin position="574"/>
        <end position="604"/>
    </location>
</feature>
<evidence type="ECO:0000256" key="14">
    <source>
        <dbReference type="ARBA" id="ARBA00023172"/>
    </source>
</evidence>
<dbReference type="GO" id="GO:0000781">
    <property type="term" value="C:chromosome, telomeric region"/>
    <property type="evidence" value="ECO:0007669"/>
    <property type="project" value="UniProtKB-SubCell"/>
</dbReference>
<dbReference type="InterPro" id="IPR047087">
    <property type="entry name" value="KU70_core_dom"/>
</dbReference>
<evidence type="ECO:0000256" key="17">
    <source>
        <dbReference type="ARBA" id="ARBA00024890"/>
    </source>
</evidence>
<comment type="similarity">
    <text evidence="3">Belongs to the ku70 family.</text>
</comment>
<keyword evidence="6" id="KW-0158">Chromosome</keyword>
<evidence type="ECO:0000313" key="24">
    <source>
        <dbReference type="Proteomes" id="UP000283895"/>
    </source>
</evidence>
<evidence type="ECO:0000256" key="12">
    <source>
        <dbReference type="ARBA" id="ARBA00022895"/>
    </source>
</evidence>
<dbReference type="PANTHER" id="PTHR12604">
    <property type="entry name" value="KU AUTOANTIGEN DNA HELICASE"/>
    <property type="match status" value="1"/>
</dbReference>
<dbReference type="OrthoDB" id="3249161at2759"/>
<evidence type="ECO:0000256" key="15">
    <source>
        <dbReference type="ARBA" id="ARBA00023204"/>
    </source>
</evidence>
<dbReference type="GO" id="GO:0003684">
    <property type="term" value="F:damaged DNA binding"/>
    <property type="evidence" value="ECO:0007669"/>
    <property type="project" value="InterPro"/>
</dbReference>
<evidence type="ECO:0000256" key="3">
    <source>
        <dbReference type="ARBA" id="ARBA00005240"/>
    </source>
</evidence>
<dbReference type="GO" id="GO:0005524">
    <property type="term" value="F:ATP binding"/>
    <property type="evidence" value="ECO:0007669"/>
    <property type="project" value="UniProtKB-KW"/>
</dbReference>
<dbReference type="FunFam" id="3.40.50.410:FF:000071">
    <property type="entry name" value="ATP-dependent DNA helicase II subunit 1"/>
    <property type="match status" value="1"/>
</dbReference>
<dbReference type="SUPFAM" id="SSF100939">
    <property type="entry name" value="SPOC domain-like"/>
    <property type="match status" value="1"/>
</dbReference>
<name>A0A423X0P1_9PEZI</name>
<keyword evidence="16" id="KW-0539">Nucleus</keyword>
<dbReference type="SMART" id="SM00559">
    <property type="entry name" value="Ku78"/>
    <property type="match status" value="1"/>
</dbReference>
<dbReference type="InterPro" id="IPR036361">
    <property type="entry name" value="SAP_dom_sf"/>
</dbReference>
<dbReference type="GO" id="GO:0003690">
    <property type="term" value="F:double-stranded DNA binding"/>
    <property type="evidence" value="ECO:0007669"/>
    <property type="project" value="TreeGrafter"/>
</dbReference>
<keyword evidence="12" id="KW-0779">Telomere</keyword>
<dbReference type="Pfam" id="PF03731">
    <property type="entry name" value="Ku_N"/>
    <property type="match status" value="1"/>
</dbReference>
<evidence type="ECO:0000256" key="11">
    <source>
        <dbReference type="ARBA" id="ARBA00022840"/>
    </source>
</evidence>
<evidence type="ECO:0000256" key="1">
    <source>
        <dbReference type="ARBA" id="ARBA00004123"/>
    </source>
</evidence>
<feature type="compositionally biased region" description="Acidic residues" evidence="21">
    <location>
        <begin position="9"/>
        <end position="22"/>
    </location>
</feature>
<evidence type="ECO:0000256" key="4">
    <source>
        <dbReference type="ARBA" id="ARBA00012551"/>
    </source>
</evidence>
<evidence type="ECO:0000256" key="5">
    <source>
        <dbReference type="ARBA" id="ARBA00021796"/>
    </source>
</evidence>
<dbReference type="Proteomes" id="UP000283895">
    <property type="component" value="Unassembled WGS sequence"/>
</dbReference>
<dbReference type="CDD" id="cd00788">
    <property type="entry name" value="KU70"/>
    <property type="match status" value="1"/>
</dbReference>
<dbReference type="STRING" id="356882.A0A423X0P1"/>
<keyword evidence="24" id="KW-1185">Reference proteome</keyword>
<evidence type="ECO:0000256" key="10">
    <source>
        <dbReference type="ARBA" id="ARBA00022806"/>
    </source>
</evidence>
<evidence type="ECO:0000256" key="7">
    <source>
        <dbReference type="ARBA" id="ARBA00022741"/>
    </source>
</evidence>
<comment type="subcellular location">
    <subcellularLocation>
        <location evidence="2">Chromosome</location>
        <location evidence="2">Telomere</location>
    </subcellularLocation>
    <subcellularLocation>
        <location evidence="1">Nucleus</location>
    </subcellularLocation>
</comment>
<dbReference type="PANTHER" id="PTHR12604:SF2">
    <property type="entry name" value="X-RAY REPAIR CROSS-COMPLEMENTING PROTEIN 6"/>
    <property type="match status" value="1"/>
</dbReference>
<dbReference type="Pfam" id="PF03730">
    <property type="entry name" value="Ku_C"/>
    <property type="match status" value="1"/>
</dbReference>
<dbReference type="EC" id="3.6.4.12" evidence="4"/>
<protein>
    <recommendedName>
        <fullName evidence="5">ATP-dependent DNA helicase II subunit 1</fullName>
        <ecNumber evidence="4">3.6.4.12</ecNumber>
    </recommendedName>
    <alternativeName>
        <fullName evidence="18">ATP-dependent DNA helicase II subunit Ku70</fullName>
    </alternativeName>
</protein>
<evidence type="ECO:0000256" key="20">
    <source>
        <dbReference type="PIRSR" id="PIRSR003033-1"/>
    </source>
</evidence>
<keyword evidence="15" id="KW-0234">DNA repair</keyword>
<proteinExistence type="inferred from homology"/>
<dbReference type="Gene3D" id="3.40.50.410">
    <property type="entry name" value="von Willebrand factor, type A domain"/>
    <property type="match status" value="1"/>
</dbReference>
<dbReference type="GO" id="GO:0006303">
    <property type="term" value="P:double-strand break repair via nonhomologous end joining"/>
    <property type="evidence" value="ECO:0007669"/>
    <property type="project" value="InterPro"/>
</dbReference>
<dbReference type="PIRSF" id="PIRSF003033">
    <property type="entry name" value="Ku70"/>
    <property type="match status" value="1"/>
</dbReference>
<dbReference type="AlphaFoldDB" id="A0A423X0P1"/>
<evidence type="ECO:0000256" key="19">
    <source>
        <dbReference type="ARBA" id="ARBA00047995"/>
    </source>
</evidence>
<keyword evidence="8" id="KW-0227">DNA damage</keyword>
<dbReference type="InterPro" id="IPR003034">
    <property type="entry name" value="SAP_dom"/>
</dbReference>
<dbReference type="InterPro" id="IPR036465">
    <property type="entry name" value="vWFA_dom_sf"/>
</dbReference>
<dbReference type="InterPro" id="IPR027388">
    <property type="entry name" value="Ku70_bridge/pillars_dom_sf"/>
</dbReference>
<evidence type="ECO:0000256" key="8">
    <source>
        <dbReference type="ARBA" id="ARBA00022763"/>
    </source>
</evidence>
<dbReference type="Gene3D" id="4.10.970.10">
    <property type="entry name" value="Ku70, bridge and pillars"/>
    <property type="match status" value="1"/>
</dbReference>
<dbReference type="Pfam" id="PF02037">
    <property type="entry name" value="SAP"/>
    <property type="match status" value="1"/>
</dbReference>
<dbReference type="SUPFAM" id="SSF68906">
    <property type="entry name" value="SAP domain"/>
    <property type="match status" value="1"/>
</dbReference>
<dbReference type="SUPFAM" id="SSF53300">
    <property type="entry name" value="vWA-like"/>
    <property type="match status" value="1"/>
</dbReference>
<dbReference type="GO" id="GO:0000723">
    <property type="term" value="P:telomere maintenance"/>
    <property type="evidence" value="ECO:0007669"/>
    <property type="project" value="InterPro"/>
</dbReference>
<feature type="domain" description="Ku" evidence="22">
    <location>
        <begin position="325"/>
        <end position="476"/>
    </location>
</feature>
<dbReference type="GO" id="GO:0042162">
    <property type="term" value="F:telomeric DNA binding"/>
    <property type="evidence" value="ECO:0007669"/>
    <property type="project" value="InterPro"/>
</dbReference>
<feature type="active site" description="Schiff-base intermediate with DNA; for 5'-deoxyribose-5-phosphate lyase activity" evidence="20">
    <location>
        <position position="26"/>
    </location>
</feature>
<keyword evidence="13" id="KW-0238">DNA-binding</keyword>
<dbReference type="NCBIfam" id="TIGR00578">
    <property type="entry name" value="ku70"/>
    <property type="match status" value="1"/>
</dbReference>
<dbReference type="InterPro" id="IPR005161">
    <property type="entry name" value="Ku_N"/>
</dbReference>
<dbReference type="InterPro" id="IPR016194">
    <property type="entry name" value="SPOC-like_C_dom_sf"/>
</dbReference>
<gene>
    <name evidence="23" type="ORF">VMCG_02398</name>
</gene>
<evidence type="ECO:0000313" key="23">
    <source>
        <dbReference type="EMBL" id="ROW09364.1"/>
    </source>
</evidence>
<dbReference type="InterPro" id="IPR006165">
    <property type="entry name" value="Ku70"/>
</dbReference>
<organism evidence="23 24">
    <name type="scientific">Cytospora schulzeri</name>
    <dbReference type="NCBI Taxonomy" id="448051"/>
    <lineage>
        <taxon>Eukaryota</taxon>
        <taxon>Fungi</taxon>
        <taxon>Dikarya</taxon>
        <taxon>Ascomycota</taxon>
        <taxon>Pezizomycotina</taxon>
        <taxon>Sordariomycetes</taxon>
        <taxon>Sordariomycetidae</taxon>
        <taxon>Diaporthales</taxon>
        <taxon>Cytosporaceae</taxon>
        <taxon>Cytospora</taxon>
    </lineage>
</organism>
<dbReference type="CDD" id="cd01458">
    <property type="entry name" value="vWA_ku"/>
    <property type="match status" value="1"/>
</dbReference>
<evidence type="ECO:0000256" key="13">
    <source>
        <dbReference type="ARBA" id="ARBA00023125"/>
    </source>
</evidence>
<dbReference type="GO" id="GO:0006310">
    <property type="term" value="P:DNA recombination"/>
    <property type="evidence" value="ECO:0007669"/>
    <property type="project" value="UniProtKB-KW"/>
</dbReference>
<keyword evidence="10" id="KW-0347">Helicase</keyword>
<evidence type="ECO:0000256" key="21">
    <source>
        <dbReference type="SAM" id="MobiDB-lite"/>
    </source>
</evidence>
<keyword evidence="9" id="KW-0378">Hydrolase</keyword>
<sequence>MSWNRDENQRDEDEDDQDELGENDYKAQKDAVLFAIDISESMLAPVDDGSKDRHSAVMAALKSASQLMQQRIIAQPKDMMGILLFGTEQSKFRDQVGDKSTYPHCYLHTDLDVPSAEVVKALKDMADGGEDPDGILTPTEDGFSMASMLFCANQIFTTNAPNFGSRRLFIVTDNDDPEKGDKDKRQGAAVRAKDLFDLGVTIELFPINREGHKFDLDKFYTDIIYRDPLAAADPENPGEIKTVQSGDGLTLLNSLVSSINAKQTPKRAYFSKMPFHIAPGLTISINGYLILHRQEVARSSYIWLEGDKPQIIPKAEITKIEPGSMRTVEKAEIVKAYKFGSGSDYVKFEPKELETLRRFGKEKNTLRILGFKPRSMLPPWAAVKKSAFIFPTEAGFVGSTRVFSALWRKLLDSGKMAIAWYIARQNAVPQIVAILPSNSPSGEDAGTSYLPAGLWLYPLPFVDDLRDLEPIKHKPVIKASDELIDQMRTIVQNLTMPKGMYDPSKYPNPALQWHYKVLQNLALDEDLDKEKKEDFTQPKYRQINKRVGGYQVELQERIKEEAAAVQQEMAIKREAEEEVEDRPKKRVKAAPNKAAAPTGGTSLAELREAVDSDSLRKKTVVDLKAICTEKGLHTTGKKKADLLEAIEEWVESQA</sequence>
<dbReference type="GO" id="GO:0016787">
    <property type="term" value="F:hydrolase activity"/>
    <property type="evidence" value="ECO:0007669"/>
    <property type="project" value="UniProtKB-KW"/>
</dbReference>
<dbReference type="Gene3D" id="1.10.1600.10">
    <property type="match status" value="1"/>
</dbReference>
<comment type="catalytic activity">
    <reaction evidence="19">
        <text>ATP + H2O = ADP + phosphate + H(+)</text>
        <dbReference type="Rhea" id="RHEA:13065"/>
        <dbReference type="ChEBI" id="CHEBI:15377"/>
        <dbReference type="ChEBI" id="CHEBI:15378"/>
        <dbReference type="ChEBI" id="CHEBI:30616"/>
        <dbReference type="ChEBI" id="CHEBI:43474"/>
        <dbReference type="ChEBI" id="CHEBI:456216"/>
        <dbReference type="EC" id="3.6.4.12"/>
    </reaction>
</comment>
<dbReference type="Gene3D" id="2.40.290.10">
    <property type="match status" value="1"/>
</dbReference>
<evidence type="ECO:0000256" key="2">
    <source>
        <dbReference type="ARBA" id="ARBA00004574"/>
    </source>
</evidence>
<accession>A0A423X0P1</accession>
<reference evidence="23 24" key="1">
    <citation type="submission" date="2015-09" db="EMBL/GenBank/DDBJ databases">
        <title>Host preference determinants of Valsa canker pathogens revealed by comparative genomics.</title>
        <authorList>
            <person name="Yin Z."/>
            <person name="Huang L."/>
        </authorList>
    </citation>
    <scope>NUCLEOTIDE SEQUENCE [LARGE SCALE GENOMIC DNA]</scope>
    <source>
        <strain evidence="23 24">03-1</strain>
    </source>
</reference>
<evidence type="ECO:0000256" key="16">
    <source>
        <dbReference type="ARBA" id="ARBA00023242"/>
    </source>
</evidence>
<keyword evidence="14" id="KW-0233">DNA recombination</keyword>
<evidence type="ECO:0000259" key="22">
    <source>
        <dbReference type="SMART" id="SM00559"/>
    </source>
</evidence>
<dbReference type="Gene3D" id="1.10.720.30">
    <property type="entry name" value="SAP domain"/>
    <property type="match status" value="1"/>
</dbReference>
<dbReference type="GO" id="GO:0043564">
    <property type="term" value="C:Ku70:Ku80 complex"/>
    <property type="evidence" value="ECO:0007669"/>
    <property type="project" value="InterPro"/>
</dbReference>
<keyword evidence="11" id="KW-0067">ATP-binding</keyword>
<dbReference type="EMBL" id="LKEA01000004">
    <property type="protein sequence ID" value="ROW09364.1"/>
    <property type="molecule type" value="Genomic_DNA"/>
</dbReference>
<evidence type="ECO:0000256" key="18">
    <source>
        <dbReference type="ARBA" id="ARBA00031811"/>
    </source>
</evidence>
<comment type="caution">
    <text evidence="23">The sequence shown here is derived from an EMBL/GenBank/DDBJ whole genome shotgun (WGS) entry which is preliminary data.</text>
</comment>
<comment type="function">
    <text evidence="17">Single-stranded DNA-dependent ATP-dependent helicase. Involved in non-homologous end joining (NHEJ) DNA double strand break repair. DNA-binding is sequence-independent but has a high affinity to nicks in double-stranded DNA and to the ends of duplex DNA. Binds to naturally occurring chromosomal ends, and therefore provides chromosomal end protection. Required also for telomere recombination to repair telomeric ends in the absence of telomerase. KU70, of the KU70/KU80 heterodimer, binds to the stem loop of TLC1, the RNA component of telomerase. Involved in telomere maintenance. Interacts with telomeric repeats and subtelomeric sequences thereby controlling telomere length and protecting against subtelomeric rearrangement. Maintains telomeric chromatin, which is involved in silencing the expression of genes located at the telomere. Required for mating-type switching.</text>
</comment>
<feature type="region of interest" description="Disordered" evidence="21">
    <location>
        <begin position="1"/>
        <end position="25"/>
    </location>
</feature>
<keyword evidence="7" id="KW-0547">Nucleotide-binding</keyword>
<evidence type="ECO:0000256" key="9">
    <source>
        <dbReference type="ARBA" id="ARBA00022801"/>
    </source>
</evidence>
<dbReference type="GO" id="GO:0003678">
    <property type="term" value="F:DNA helicase activity"/>
    <property type="evidence" value="ECO:0007669"/>
    <property type="project" value="UniProtKB-EC"/>
</dbReference>
<dbReference type="InterPro" id="IPR006164">
    <property type="entry name" value="DNA_bd_Ku70/Ku80"/>
</dbReference>
<dbReference type="Pfam" id="PF02735">
    <property type="entry name" value="Ku"/>
    <property type="match status" value="1"/>
</dbReference>
<dbReference type="InterPro" id="IPR005160">
    <property type="entry name" value="Ku_C"/>
</dbReference>